<dbReference type="InterPro" id="IPR050651">
    <property type="entry name" value="Plant_Cytochrome_P450_Monoox"/>
</dbReference>
<keyword evidence="8 10" id="KW-0503">Monooxygenase</keyword>
<sequence>MKVILVIPLSKQQFFKVLILLIKIPEFDIDFRGQDYEFIPFGSGRRSCPGTTCALQVEYLTIGHLIQGFDYKTRLDEPLDMKEGPGMTMRKVNPVEVIITPRLTPDLYKI</sequence>
<dbReference type="InParanoid" id="A0A3Q7FVV7"/>
<dbReference type="GO" id="GO:0005506">
    <property type="term" value="F:iron ion binding"/>
    <property type="evidence" value="ECO:0007669"/>
    <property type="project" value="InterPro"/>
</dbReference>
<evidence type="ECO:0000256" key="1">
    <source>
        <dbReference type="ARBA" id="ARBA00004167"/>
    </source>
</evidence>
<name>A0A3Q7FVV7_SOLLC</name>
<keyword evidence="4 10" id="KW-0479">Metal-binding</keyword>
<reference evidence="11" key="1">
    <citation type="journal article" date="2012" name="Nature">
        <title>The tomato genome sequence provides insights into fleshy fruit evolution.</title>
        <authorList>
            <consortium name="Tomato Genome Consortium"/>
        </authorList>
    </citation>
    <scope>NUCLEOTIDE SEQUENCE [LARGE SCALE GENOMIC DNA]</scope>
    <source>
        <strain evidence="11">cv. Heinz 1706</strain>
    </source>
</reference>
<evidence type="ECO:0000256" key="4">
    <source>
        <dbReference type="ARBA" id="ARBA00022723"/>
    </source>
</evidence>
<dbReference type="InterPro" id="IPR001128">
    <property type="entry name" value="Cyt_P450"/>
</dbReference>
<keyword evidence="6 10" id="KW-0560">Oxidoreductase</keyword>
<keyword evidence="5" id="KW-1133">Transmembrane helix</keyword>
<proteinExistence type="inferred from homology"/>
<keyword evidence="7 10" id="KW-0408">Iron</keyword>
<evidence type="ECO:0000256" key="7">
    <source>
        <dbReference type="ARBA" id="ARBA00023004"/>
    </source>
</evidence>
<keyword evidence="12" id="KW-1185">Reference proteome</keyword>
<dbReference type="Pfam" id="PF00067">
    <property type="entry name" value="p450"/>
    <property type="match status" value="1"/>
</dbReference>
<keyword evidence="3" id="KW-0812">Transmembrane</keyword>
<dbReference type="InterPro" id="IPR017972">
    <property type="entry name" value="Cyt_P450_CS"/>
</dbReference>
<evidence type="ECO:0000256" key="10">
    <source>
        <dbReference type="RuleBase" id="RU000461"/>
    </source>
</evidence>
<evidence type="ECO:0000256" key="9">
    <source>
        <dbReference type="ARBA" id="ARBA00023136"/>
    </source>
</evidence>
<protein>
    <recommendedName>
        <fullName evidence="13">Cytochrome P450</fullName>
    </recommendedName>
</protein>
<dbReference type="GO" id="GO:0004497">
    <property type="term" value="F:monooxygenase activity"/>
    <property type="evidence" value="ECO:0007669"/>
    <property type="project" value="UniProtKB-KW"/>
</dbReference>
<evidence type="ECO:0008006" key="13">
    <source>
        <dbReference type="Google" id="ProtNLM"/>
    </source>
</evidence>
<dbReference type="OMA" id="CNPVARN"/>
<evidence type="ECO:0000256" key="6">
    <source>
        <dbReference type="ARBA" id="ARBA00023002"/>
    </source>
</evidence>
<dbReference type="GO" id="GO:0016020">
    <property type="term" value="C:membrane"/>
    <property type="evidence" value="ECO:0007669"/>
    <property type="project" value="UniProtKB-SubCell"/>
</dbReference>
<dbReference type="AlphaFoldDB" id="A0A3Q7FVV7"/>
<dbReference type="PANTHER" id="PTHR47947">
    <property type="entry name" value="CYTOCHROME P450 82C3-RELATED"/>
    <property type="match status" value="1"/>
</dbReference>
<dbReference type="InterPro" id="IPR036396">
    <property type="entry name" value="Cyt_P450_sf"/>
</dbReference>
<keyword evidence="9" id="KW-0472">Membrane</keyword>
<evidence type="ECO:0000256" key="8">
    <source>
        <dbReference type="ARBA" id="ARBA00023033"/>
    </source>
</evidence>
<dbReference type="PANTHER" id="PTHR47947:SF1">
    <property type="entry name" value="CYTOCHROME P450 82E3"/>
    <property type="match status" value="1"/>
</dbReference>
<dbReference type="Gene3D" id="1.10.630.10">
    <property type="entry name" value="Cytochrome P450"/>
    <property type="match status" value="1"/>
</dbReference>
<accession>A0A3Q7FVV7</accession>
<organism evidence="11">
    <name type="scientific">Solanum lycopersicum</name>
    <name type="common">Tomato</name>
    <name type="synonym">Lycopersicon esculentum</name>
    <dbReference type="NCBI Taxonomy" id="4081"/>
    <lineage>
        <taxon>Eukaryota</taxon>
        <taxon>Viridiplantae</taxon>
        <taxon>Streptophyta</taxon>
        <taxon>Embryophyta</taxon>
        <taxon>Tracheophyta</taxon>
        <taxon>Spermatophyta</taxon>
        <taxon>Magnoliopsida</taxon>
        <taxon>eudicotyledons</taxon>
        <taxon>Gunneridae</taxon>
        <taxon>Pentapetalae</taxon>
        <taxon>asterids</taxon>
        <taxon>lamiids</taxon>
        <taxon>Solanales</taxon>
        <taxon>Solanaceae</taxon>
        <taxon>Solanoideae</taxon>
        <taxon>Solaneae</taxon>
        <taxon>Solanum</taxon>
        <taxon>Solanum subgen. Lycopersicon</taxon>
    </lineage>
</organism>
<evidence type="ECO:0000313" key="11">
    <source>
        <dbReference type="EnsemblPlants" id="Solyc04g007945.1.1"/>
    </source>
</evidence>
<dbReference type="PRINTS" id="PR00463">
    <property type="entry name" value="EP450I"/>
</dbReference>
<dbReference type="Gramene" id="Solyc04g007945.1.1">
    <property type="protein sequence ID" value="Solyc04g007945.1.1"/>
    <property type="gene ID" value="Solyc04g007945.1"/>
</dbReference>
<dbReference type="SUPFAM" id="SSF48264">
    <property type="entry name" value="Cytochrome P450"/>
    <property type="match status" value="1"/>
</dbReference>
<dbReference type="GO" id="GO:0016705">
    <property type="term" value="F:oxidoreductase activity, acting on paired donors, with incorporation or reduction of molecular oxygen"/>
    <property type="evidence" value="ECO:0007669"/>
    <property type="project" value="InterPro"/>
</dbReference>
<dbReference type="PROSITE" id="PS00086">
    <property type="entry name" value="CYTOCHROME_P450"/>
    <property type="match status" value="1"/>
</dbReference>
<comment type="subcellular location">
    <subcellularLocation>
        <location evidence="1">Membrane</location>
        <topology evidence="1">Single-pass membrane protein</topology>
    </subcellularLocation>
</comment>
<evidence type="ECO:0000256" key="3">
    <source>
        <dbReference type="ARBA" id="ARBA00022692"/>
    </source>
</evidence>
<dbReference type="EnsemblPlants" id="Solyc04g007945.1.1">
    <property type="protein sequence ID" value="Solyc04g007945.1.1"/>
    <property type="gene ID" value="Solyc04g007945.1"/>
</dbReference>
<keyword evidence="2 10" id="KW-0349">Heme</keyword>
<comment type="similarity">
    <text evidence="10">Belongs to the cytochrome P450 family.</text>
</comment>
<dbReference type="STRING" id="4081.A0A3Q7FVV7"/>
<dbReference type="Proteomes" id="UP000004994">
    <property type="component" value="Chromosome 4"/>
</dbReference>
<dbReference type="InterPro" id="IPR002401">
    <property type="entry name" value="Cyt_P450_E_grp-I"/>
</dbReference>
<reference evidence="11" key="2">
    <citation type="submission" date="2019-01" db="UniProtKB">
        <authorList>
            <consortium name="EnsemblPlants"/>
        </authorList>
    </citation>
    <scope>IDENTIFICATION</scope>
    <source>
        <strain evidence="11">cv. Heinz 1706</strain>
    </source>
</reference>
<evidence type="ECO:0000256" key="5">
    <source>
        <dbReference type="ARBA" id="ARBA00022989"/>
    </source>
</evidence>
<dbReference type="GO" id="GO:0020037">
    <property type="term" value="F:heme binding"/>
    <property type="evidence" value="ECO:0007669"/>
    <property type="project" value="InterPro"/>
</dbReference>
<evidence type="ECO:0000256" key="2">
    <source>
        <dbReference type="ARBA" id="ARBA00022617"/>
    </source>
</evidence>
<evidence type="ECO:0000313" key="12">
    <source>
        <dbReference type="Proteomes" id="UP000004994"/>
    </source>
</evidence>